<accession>A0A0G9K8A8</accession>
<name>A0A0G9K8A8_9BACT</name>
<evidence type="ECO:0000313" key="2">
    <source>
        <dbReference type="Proteomes" id="UP000035514"/>
    </source>
</evidence>
<protein>
    <submittedName>
        <fullName evidence="1">Uncharacterized protein</fullName>
    </submittedName>
</protein>
<dbReference type="EMBL" id="JAIQ01000039">
    <property type="protein sequence ID" value="KLE02035.1"/>
    <property type="molecule type" value="Genomic_DNA"/>
</dbReference>
<comment type="caution">
    <text evidence="1">The sequence shown here is derived from an EMBL/GenBank/DDBJ whole genome shotgun (WGS) entry which is preliminary data.</text>
</comment>
<proteinExistence type="predicted"/>
<dbReference type="PATRIC" id="fig|1447256.3.peg.312"/>
<organism evidence="1 2">
    <name type="scientific">Aliarcobacter butzleri L348</name>
    <dbReference type="NCBI Taxonomy" id="1447256"/>
    <lineage>
        <taxon>Bacteria</taxon>
        <taxon>Pseudomonadati</taxon>
        <taxon>Campylobacterota</taxon>
        <taxon>Epsilonproteobacteria</taxon>
        <taxon>Campylobacterales</taxon>
        <taxon>Arcobacteraceae</taxon>
        <taxon>Aliarcobacter</taxon>
    </lineage>
</organism>
<gene>
    <name evidence="1" type="ORF">AA20_01625</name>
</gene>
<sequence>MKVLSQDEKDLLDILVKNEIEVIEKGFLISEFMGKLFLSNSISDFKNIHLNAKYGEIIPAMCMEYRYFIIELLKKIKDEYRDVATREVIVPTIGNIETQKLLKILKEKEENECVL</sequence>
<reference evidence="1 2" key="1">
    <citation type="submission" date="2014-01" db="EMBL/GenBank/DDBJ databases">
        <title>Development of a Comparative Genomic Fingerprinting Assay for High Resolution Genotyping of Arcobacter butzleri.</title>
        <authorList>
            <person name="Webb A.L."/>
            <person name="Inglis G.D."/>
            <person name="Kruczkiewicz P."/>
            <person name="Selinger L.B."/>
            <person name="Taboada E.N."/>
        </authorList>
    </citation>
    <scope>NUCLEOTIDE SEQUENCE [LARGE SCALE GENOMIC DNA]</scope>
    <source>
        <strain evidence="1 2">L348</strain>
    </source>
</reference>
<evidence type="ECO:0000313" key="1">
    <source>
        <dbReference type="EMBL" id="KLE02035.1"/>
    </source>
</evidence>
<dbReference type="AlphaFoldDB" id="A0A0G9K8A8"/>
<dbReference type="RefSeq" id="WP_046996134.1">
    <property type="nucleotide sequence ID" value="NZ_JAIQ01000039.1"/>
</dbReference>
<dbReference type="Proteomes" id="UP000035514">
    <property type="component" value="Unassembled WGS sequence"/>
</dbReference>